<protein>
    <recommendedName>
        <fullName evidence="2">Peptidase M56 domain-containing protein</fullName>
    </recommendedName>
</protein>
<dbReference type="PATRIC" id="fig|1209989.3.peg.2940"/>
<dbReference type="HOGENOM" id="CLU_646737_0_0_9"/>
<dbReference type="KEGG" id="tae:TepiRe1_2554"/>
<keyword evidence="4" id="KW-1185">Reference proteome</keyword>
<sequence>MLHWFNPIVWFAMKKMRADIECACDMYVLENLEENEFTHYGRTIIKLSSLISRPQHNKMLYAYFYEGKEQIERRIIMINMFKKGSYKLSAIALIFFIVLGCCTLTNAETGTNTTLKPEKNTETEQFSFDEAEKVFSTLDRAMDFIDFDFKVPDKMPTDYEFDKIFFYEEKGLASVDFTKVDVDKQIGVSILVSNNDMIKYLKEMHSDANEKVINERTIKPNIKFSEEPMNISNIQGTCLTVSKDWDIKEEDLEDYRKHDTGRIKVRPITKIVEKYFIWQDGNIWYSIPYYRKNGDFEGFSLSEIPRDDIKILLSSLKFPKDIQNIEYKSRDYDRFLEIYSNKDLEAAREILGFAPKFPLNLPGGFVPVSSLIRPFSETLHDNKLVEMIKMETIFQLKDKDSIQEISLYQTNDTSKYDDMIQNGYISLEYYKDPIIDAKVKNNVAEKKIDVVSIMINDIKVLKYELDITNPNIISKGITKTQNYIWKQNDVVYETQFIGDTGNQQEIVKALIN</sequence>
<name>L0S2C4_TEPAE</name>
<dbReference type="InterPro" id="IPR008756">
    <property type="entry name" value="Peptidase_M56"/>
</dbReference>
<proteinExistence type="predicted"/>
<dbReference type="Proteomes" id="UP000010802">
    <property type="component" value="Chromosome"/>
</dbReference>
<reference evidence="4" key="1">
    <citation type="journal article" date="2013" name="Genome Announc.">
        <title>First genome sequence of a syntrophic acetate-oxidizing bacterium, Tepidanaerobacter acetatoxydans strain Re1.</title>
        <authorList>
            <person name="Manzoor S."/>
            <person name="Bongcam-Rudloff E."/>
            <person name="Schnurer A."/>
            <person name="Muller B."/>
        </authorList>
    </citation>
    <scope>NUCLEOTIDE SEQUENCE [LARGE SCALE GENOMIC DNA]</scope>
    <source>
        <strain evidence="4">Re1</strain>
    </source>
</reference>
<evidence type="ECO:0000313" key="4">
    <source>
        <dbReference type="Proteomes" id="UP000010802"/>
    </source>
</evidence>
<dbReference type="EMBL" id="HF563609">
    <property type="protein sequence ID" value="CCP27420.1"/>
    <property type="molecule type" value="Genomic_DNA"/>
</dbReference>
<gene>
    <name evidence="3" type="ordered locus">TEPIRE1_2554</name>
</gene>
<keyword evidence="1" id="KW-0472">Membrane</keyword>
<organism evidence="3 4">
    <name type="scientific">Tepidanaerobacter acetatoxydans (strain DSM 21804 / JCM 16047 / Re1)</name>
    <dbReference type="NCBI Taxonomy" id="1209989"/>
    <lineage>
        <taxon>Bacteria</taxon>
        <taxon>Bacillati</taxon>
        <taxon>Bacillota</taxon>
        <taxon>Clostridia</taxon>
        <taxon>Thermosediminibacterales</taxon>
        <taxon>Tepidanaerobacteraceae</taxon>
        <taxon>Tepidanaerobacter</taxon>
    </lineage>
</organism>
<evidence type="ECO:0000259" key="2">
    <source>
        <dbReference type="Pfam" id="PF05569"/>
    </source>
</evidence>
<accession>L0S2C4</accession>
<dbReference type="AlphaFoldDB" id="L0S2C4"/>
<dbReference type="PANTHER" id="PTHR34978">
    <property type="entry name" value="POSSIBLE SENSOR-TRANSDUCER PROTEIN BLAR"/>
    <property type="match status" value="1"/>
</dbReference>
<evidence type="ECO:0000313" key="3">
    <source>
        <dbReference type="EMBL" id="CCP27420.1"/>
    </source>
</evidence>
<feature type="domain" description="Peptidase M56" evidence="2">
    <location>
        <begin position="1"/>
        <end position="78"/>
    </location>
</feature>
<dbReference type="InterPro" id="IPR052173">
    <property type="entry name" value="Beta-lactam_resp_regulator"/>
</dbReference>
<keyword evidence="1" id="KW-1133">Transmembrane helix</keyword>
<feature type="transmembrane region" description="Helical" evidence="1">
    <location>
        <begin position="86"/>
        <end position="107"/>
    </location>
</feature>
<dbReference type="eggNOG" id="COG4219">
    <property type="taxonomic scope" value="Bacteria"/>
</dbReference>
<dbReference type="PANTHER" id="PTHR34978:SF3">
    <property type="entry name" value="SLR0241 PROTEIN"/>
    <property type="match status" value="1"/>
</dbReference>
<evidence type="ECO:0000256" key="1">
    <source>
        <dbReference type="SAM" id="Phobius"/>
    </source>
</evidence>
<dbReference type="Pfam" id="PF05569">
    <property type="entry name" value="Peptidase_M56"/>
    <property type="match status" value="1"/>
</dbReference>
<keyword evidence="1" id="KW-0812">Transmembrane</keyword>